<dbReference type="InterPro" id="IPR051633">
    <property type="entry name" value="AceTr"/>
</dbReference>
<comment type="subcellular location">
    <subcellularLocation>
        <location evidence="1">Membrane</location>
        <topology evidence="1">Multi-pass membrane protein</topology>
    </subcellularLocation>
</comment>
<dbReference type="PANTHER" id="PTHR31123:SF1">
    <property type="entry name" value="ACCUMULATION OF DYADS PROTEIN 2-RELATED"/>
    <property type="match status" value="1"/>
</dbReference>
<evidence type="ECO:0000256" key="7">
    <source>
        <dbReference type="SAM" id="Phobius"/>
    </source>
</evidence>
<evidence type="ECO:0000256" key="3">
    <source>
        <dbReference type="ARBA" id="ARBA00022692"/>
    </source>
</evidence>
<dbReference type="GO" id="GO:0005886">
    <property type="term" value="C:plasma membrane"/>
    <property type="evidence" value="ECO:0007669"/>
    <property type="project" value="TreeGrafter"/>
</dbReference>
<feature type="transmembrane region" description="Helical" evidence="7">
    <location>
        <begin position="42"/>
        <end position="63"/>
    </location>
</feature>
<feature type="transmembrane region" description="Helical" evidence="7">
    <location>
        <begin position="191"/>
        <end position="209"/>
    </location>
</feature>
<evidence type="ECO:0008006" key="10">
    <source>
        <dbReference type="Google" id="ProtNLM"/>
    </source>
</evidence>
<evidence type="ECO:0000256" key="6">
    <source>
        <dbReference type="SAM" id="MobiDB-lite"/>
    </source>
</evidence>
<feature type="transmembrane region" description="Helical" evidence="7">
    <location>
        <begin position="135"/>
        <end position="154"/>
    </location>
</feature>
<dbReference type="VEuPathDB" id="FungiDB:BCV72DRAFT_220294"/>
<dbReference type="AlphaFoldDB" id="A0A0A1MR48"/>
<comment type="similarity">
    <text evidence="2">Belongs to the acetate uptake transporter (AceTr) (TC 2.A.96) family.</text>
</comment>
<name>A0A0A1MR48_RHIZD</name>
<dbReference type="InterPro" id="IPR000791">
    <property type="entry name" value="Gpr1/Fun34/SatP-like"/>
</dbReference>
<evidence type="ECO:0000256" key="5">
    <source>
        <dbReference type="ARBA" id="ARBA00023136"/>
    </source>
</evidence>
<sequence length="221" mass="23616">MSNIDIEKADLKHQESSPKPSRYAPPPTTELAEYQKTMIGPAIGFAAFGLCSFVLGIFNTGILTNVPQVAVGIAFGYGAIGQFIAAVIEIIHKNIFAAVAFTTYASFFLTLGIMFVPGSGFLAAAAAAGQLEQCLGLIELTYAIAALIFFIGTFRQPILVRMILGFALLSLVFSAAGSLSGNIALTKASGWFSFCLSLTAFYVLMAMLYNETNTFIKVPFF</sequence>
<feature type="transmembrane region" description="Helical" evidence="7">
    <location>
        <begin position="69"/>
        <end position="88"/>
    </location>
</feature>
<evidence type="ECO:0000256" key="2">
    <source>
        <dbReference type="ARBA" id="ARBA00005587"/>
    </source>
</evidence>
<gene>
    <name evidence="8" type="ORF">BCV71DRAFT_228057</name>
</gene>
<reference evidence="8 9" key="1">
    <citation type="journal article" date="2016" name="Proc. Natl. Acad. Sci. U.S.A.">
        <title>Lipid metabolic changes in an early divergent fungus govern the establishment of a mutualistic symbiosis with endobacteria.</title>
        <authorList>
            <person name="Lastovetsky O.A."/>
            <person name="Gaspar M.L."/>
            <person name="Mondo S.J."/>
            <person name="LaButti K.M."/>
            <person name="Sandor L."/>
            <person name="Grigoriev I.V."/>
            <person name="Henry S.A."/>
            <person name="Pawlowska T.E."/>
        </authorList>
    </citation>
    <scope>NUCLEOTIDE SEQUENCE [LARGE SCALE GENOMIC DNA]</scope>
    <source>
        <strain evidence="8 9">ATCC 11559</strain>
    </source>
</reference>
<feature type="compositionally biased region" description="Basic and acidic residues" evidence="6">
    <location>
        <begin position="1"/>
        <end position="16"/>
    </location>
</feature>
<dbReference type="GO" id="GO:0015123">
    <property type="term" value="F:acetate transmembrane transporter activity"/>
    <property type="evidence" value="ECO:0007669"/>
    <property type="project" value="TreeGrafter"/>
</dbReference>
<accession>A0A0A1MR48</accession>
<evidence type="ECO:0000256" key="1">
    <source>
        <dbReference type="ARBA" id="ARBA00004141"/>
    </source>
</evidence>
<protein>
    <recommendedName>
        <fullName evidence="10">GPR1/FUN34/yaaH family-domain-containing protein</fullName>
    </recommendedName>
</protein>
<organism evidence="8 9">
    <name type="scientific">Rhizopus microsporus</name>
    <dbReference type="NCBI Taxonomy" id="58291"/>
    <lineage>
        <taxon>Eukaryota</taxon>
        <taxon>Fungi</taxon>
        <taxon>Fungi incertae sedis</taxon>
        <taxon>Mucoromycota</taxon>
        <taxon>Mucoromycotina</taxon>
        <taxon>Mucoromycetes</taxon>
        <taxon>Mucorales</taxon>
        <taxon>Mucorineae</taxon>
        <taxon>Rhizopodaceae</taxon>
        <taxon>Rhizopus</taxon>
    </lineage>
</organism>
<feature type="region of interest" description="Disordered" evidence="6">
    <location>
        <begin position="1"/>
        <end position="26"/>
    </location>
</feature>
<dbReference type="Pfam" id="PF01184">
    <property type="entry name" value="Gpr1_Fun34_YaaH"/>
    <property type="match status" value="1"/>
</dbReference>
<evidence type="ECO:0000313" key="9">
    <source>
        <dbReference type="Proteomes" id="UP000242381"/>
    </source>
</evidence>
<keyword evidence="5 7" id="KW-0472">Membrane</keyword>
<dbReference type="NCBIfam" id="NF038013">
    <property type="entry name" value="AceTr_1"/>
    <property type="match status" value="1"/>
</dbReference>
<dbReference type="PANTHER" id="PTHR31123">
    <property type="entry name" value="ACCUMULATION OF DYADS PROTEIN 2-RELATED"/>
    <property type="match status" value="1"/>
</dbReference>
<keyword evidence="4 7" id="KW-1133">Transmembrane helix</keyword>
<dbReference type="EMBL" id="KV921383">
    <property type="protein sequence ID" value="ORE16528.1"/>
    <property type="molecule type" value="Genomic_DNA"/>
</dbReference>
<evidence type="ECO:0000256" key="4">
    <source>
        <dbReference type="ARBA" id="ARBA00022989"/>
    </source>
</evidence>
<proteinExistence type="inferred from homology"/>
<keyword evidence="3 7" id="KW-0812">Transmembrane</keyword>
<feature type="transmembrane region" description="Helical" evidence="7">
    <location>
        <begin position="166"/>
        <end position="185"/>
    </location>
</feature>
<evidence type="ECO:0000313" key="8">
    <source>
        <dbReference type="EMBL" id="ORE16528.1"/>
    </source>
</evidence>
<dbReference type="Proteomes" id="UP000242381">
    <property type="component" value="Unassembled WGS sequence"/>
</dbReference>
<feature type="transmembrane region" description="Helical" evidence="7">
    <location>
        <begin position="95"/>
        <end position="115"/>
    </location>
</feature>
<dbReference type="OMA" id="YHETIEV"/>